<protein>
    <submittedName>
        <fullName evidence="1">Minor structural protein 1</fullName>
    </submittedName>
</protein>
<evidence type="ECO:0000313" key="1">
    <source>
        <dbReference type="EMBL" id="DAF57793.1"/>
    </source>
</evidence>
<accession>A0A8S5T3G6</accession>
<sequence>MIASAQFTIISICDVVTSASPPENPYEGQLWVDTSVSPPETKIWNGNAWVVQNDIETIRTTISILTQKDAQFQQTIEGLNSYVASLTETVETVSSDQGVLEERVLNSESKLSQLEHTVDGLSLTMQEQYIGGINYVQNSSGLNGISDDWSYSGTVRTDTSTDTQNNTISDSCFVLGAYSSLSQYIRGVVPGAYTVSVRVKKTSAMSGYFYVTYNGNKTKYLFSKSTSFDWTDFTATLTDVTDPTLRIYCYSRDASVYLADIMVTEGAIPRKWTPAPNEIYTQEVKIDKRGIEVSNSASSQRTVITNTEFAGYYNDEVIFTLNKDETQTKKTTVDGELTVGKTKFVPLATASEGLNIVILD</sequence>
<organism evidence="1">
    <name type="scientific">Siphoviridae sp. ctm8l1</name>
    <dbReference type="NCBI Taxonomy" id="2827930"/>
    <lineage>
        <taxon>Viruses</taxon>
        <taxon>Duplodnaviria</taxon>
        <taxon>Heunggongvirae</taxon>
        <taxon>Uroviricota</taxon>
        <taxon>Caudoviricetes</taxon>
    </lineage>
</organism>
<reference evidence="1" key="1">
    <citation type="journal article" date="2021" name="Proc. Natl. Acad. Sci. U.S.A.">
        <title>A Catalog of Tens of Thousands of Viruses from Human Metagenomes Reveals Hidden Associations with Chronic Diseases.</title>
        <authorList>
            <person name="Tisza M.J."/>
            <person name="Buck C.B."/>
        </authorList>
    </citation>
    <scope>NUCLEOTIDE SEQUENCE</scope>
    <source>
        <strain evidence="1">Ctm8l1</strain>
    </source>
</reference>
<name>A0A8S5T3G6_9CAUD</name>
<proteinExistence type="predicted"/>
<dbReference type="Gene3D" id="2.60.120.260">
    <property type="entry name" value="Galactose-binding domain-like"/>
    <property type="match status" value="1"/>
</dbReference>
<dbReference type="EMBL" id="BK032739">
    <property type="protein sequence ID" value="DAF57793.1"/>
    <property type="molecule type" value="Genomic_DNA"/>
</dbReference>